<feature type="transmembrane region" description="Helical" evidence="3">
    <location>
        <begin position="20"/>
        <end position="42"/>
    </location>
</feature>
<evidence type="ECO:0000256" key="3">
    <source>
        <dbReference type="SAM" id="Phobius"/>
    </source>
</evidence>
<feature type="transmembrane region" description="Helical" evidence="3">
    <location>
        <begin position="352"/>
        <end position="377"/>
    </location>
</feature>
<evidence type="ECO:0000313" key="5">
    <source>
        <dbReference type="Proteomes" id="UP001597237"/>
    </source>
</evidence>
<sequence length="501" mass="53995">MEQTASGPAPEKLSLKVKFVYGVGAIEYGARIFVMGLLLFFYNQIVGLPAAMVSLALSISLLIDAFWDPMIGHVSDNLRTRLGRRHLLMYLAIVPFFVCFVLLFRPPEGLTHWQTFAWLLTFLLLTRFSVSLFEVPAAALGPELAPDYHDRTVMMGVRYALLIGGGAVATNLGYFYFFRPTPEFPSGQLNPEAWGPLTLAVGVMMLAAMVICTVGTHHRIARLHQPPVRRASLKRTLGDVAATLKNWNVGVVVVAAMISGMAAGVYSGLGLYLATYFWGLPAQQVGVLEMARLLGAVLAAFIAPPLSRRFGKKRTTMGLFFAAVAANSAPYILALAGLFPGKGAAELLPLLIVFRFFGDTLAAGGYVVVTSMIADVTDDALAKTGRRSEGLLMSADSFLQQVTTAMSAMLPGLILAAVNFPDRPAPGMVTDAMARELVMIYLPVTIAISTMSIATWAFFRIDQKTHEQNLRTAREAMARAEAASESGEPPAVGAPVTSGRI</sequence>
<accession>A0ABW4N0U5</accession>
<comment type="similarity">
    <text evidence="1">Belongs to the sodium:galactoside symporter (TC 2.A.2) family.</text>
</comment>
<dbReference type="EMBL" id="JBHUEY010000001">
    <property type="protein sequence ID" value="MFD1783807.1"/>
    <property type="molecule type" value="Genomic_DNA"/>
</dbReference>
<feature type="transmembrane region" description="Helical" evidence="3">
    <location>
        <begin position="251"/>
        <end position="278"/>
    </location>
</feature>
<dbReference type="PANTHER" id="PTHR11328:SF24">
    <property type="entry name" value="MAJOR FACILITATOR SUPERFAMILY (MFS) PROFILE DOMAIN-CONTAINING PROTEIN"/>
    <property type="match status" value="1"/>
</dbReference>
<dbReference type="InterPro" id="IPR036259">
    <property type="entry name" value="MFS_trans_sf"/>
</dbReference>
<keyword evidence="5" id="KW-1185">Reference proteome</keyword>
<evidence type="ECO:0000256" key="2">
    <source>
        <dbReference type="SAM" id="MobiDB-lite"/>
    </source>
</evidence>
<dbReference type="Pfam" id="PF13347">
    <property type="entry name" value="MFS_2"/>
    <property type="match status" value="1"/>
</dbReference>
<feature type="transmembrane region" description="Helical" evidence="3">
    <location>
        <begin position="48"/>
        <end position="67"/>
    </location>
</feature>
<comment type="caution">
    <text evidence="4">The sequence shown here is derived from an EMBL/GenBank/DDBJ whole genome shotgun (WGS) entry which is preliminary data.</text>
</comment>
<dbReference type="RefSeq" id="WP_377283001.1">
    <property type="nucleotide sequence ID" value="NZ_JBHRSI010000008.1"/>
</dbReference>
<feature type="transmembrane region" description="Helical" evidence="3">
    <location>
        <begin position="319"/>
        <end position="340"/>
    </location>
</feature>
<evidence type="ECO:0000313" key="4">
    <source>
        <dbReference type="EMBL" id="MFD1783807.1"/>
    </source>
</evidence>
<dbReference type="Proteomes" id="UP001597237">
    <property type="component" value="Unassembled WGS sequence"/>
</dbReference>
<keyword evidence="3" id="KW-0812">Transmembrane</keyword>
<evidence type="ECO:0000256" key="1">
    <source>
        <dbReference type="ARBA" id="ARBA00009617"/>
    </source>
</evidence>
<dbReference type="Gene3D" id="1.20.1250.20">
    <property type="entry name" value="MFS general substrate transporter like domains"/>
    <property type="match status" value="2"/>
</dbReference>
<dbReference type="PANTHER" id="PTHR11328">
    <property type="entry name" value="MAJOR FACILITATOR SUPERFAMILY DOMAIN-CONTAINING PROTEIN"/>
    <property type="match status" value="1"/>
</dbReference>
<feature type="transmembrane region" description="Helical" evidence="3">
    <location>
        <begin position="116"/>
        <end position="135"/>
    </location>
</feature>
<organism evidence="4 5">
    <name type="scientific">Phenylobacterium terrae</name>
    <dbReference type="NCBI Taxonomy" id="2665495"/>
    <lineage>
        <taxon>Bacteria</taxon>
        <taxon>Pseudomonadati</taxon>
        <taxon>Pseudomonadota</taxon>
        <taxon>Alphaproteobacteria</taxon>
        <taxon>Caulobacterales</taxon>
        <taxon>Caulobacteraceae</taxon>
        <taxon>Phenylobacterium</taxon>
    </lineage>
</organism>
<feature type="transmembrane region" description="Helical" evidence="3">
    <location>
        <begin position="87"/>
        <end position="104"/>
    </location>
</feature>
<proteinExistence type="inferred from homology"/>
<name>A0ABW4N0U5_9CAUL</name>
<feature type="transmembrane region" description="Helical" evidence="3">
    <location>
        <begin position="156"/>
        <end position="177"/>
    </location>
</feature>
<feature type="transmembrane region" description="Helical" evidence="3">
    <location>
        <begin position="398"/>
        <end position="418"/>
    </location>
</feature>
<keyword evidence="3" id="KW-1133">Transmembrane helix</keyword>
<reference evidence="5" key="1">
    <citation type="journal article" date="2019" name="Int. J. Syst. Evol. Microbiol.">
        <title>The Global Catalogue of Microorganisms (GCM) 10K type strain sequencing project: providing services to taxonomists for standard genome sequencing and annotation.</title>
        <authorList>
            <consortium name="The Broad Institute Genomics Platform"/>
            <consortium name="The Broad Institute Genome Sequencing Center for Infectious Disease"/>
            <person name="Wu L."/>
            <person name="Ma J."/>
        </authorList>
    </citation>
    <scope>NUCLEOTIDE SEQUENCE [LARGE SCALE GENOMIC DNA]</scope>
    <source>
        <strain evidence="5">DFY28</strain>
    </source>
</reference>
<feature type="transmembrane region" description="Helical" evidence="3">
    <location>
        <begin position="438"/>
        <end position="459"/>
    </location>
</feature>
<dbReference type="SUPFAM" id="SSF103473">
    <property type="entry name" value="MFS general substrate transporter"/>
    <property type="match status" value="1"/>
</dbReference>
<dbReference type="InterPro" id="IPR039672">
    <property type="entry name" value="MFS_2"/>
</dbReference>
<feature type="compositionally biased region" description="Low complexity" evidence="2">
    <location>
        <begin position="479"/>
        <end position="491"/>
    </location>
</feature>
<feature type="transmembrane region" description="Helical" evidence="3">
    <location>
        <begin position="197"/>
        <end position="216"/>
    </location>
</feature>
<protein>
    <submittedName>
        <fullName evidence="4">MFS transporter</fullName>
    </submittedName>
</protein>
<feature type="transmembrane region" description="Helical" evidence="3">
    <location>
        <begin position="290"/>
        <end position="307"/>
    </location>
</feature>
<keyword evidence="3" id="KW-0472">Membrane</keyword>
<gene>
    <name evidence="4" type="ORF">ACFSC0_10420</name>
</gene>
<feature type="region of interest" description="Disordered" evidence="2">
    <location>
        <begin position="477"/>
        <end position="501"/>
    </location>
</feature>